<comment type="similarity">
    <text evidence="1">Belongs to the methyltransferase superfamily.</text>
</comment>
<keyword evidence="2 5" id="KW-0489">Methyltransferase</keyword>
<proteinExistence type="inferred from homology"/>
<protein>
    <submittedName>
        <fullName evidence="5">Class I SAM-dependent methyltransferase</fullName>
    </submittedName>
</protein>
<dbReference type="Gene3D" id="3.40.50.150">
    <property type="entry name" value="Vaccinia Virus protein VP39"/>
    <property type="match status" value="1"/>
</dbReference>
<organism evidence="5 6">
    <name type="scientific">Candidatus Polarisedimenticola svalbardensis</name>
    <dbReference type="NCBI Taxonomy" id="2886004"/>
    <lineage>
        <taxon>Bacteria</taxon>
        <taxon>Pseudomonadati</taxon>
        <taxon>Acidobacteriota</taxon>
        <taxon>Candidatus Polarisedimenticolia</taxon>
        <taxon>Candidatus Polarisedimenticolales</taxon>
        <taxon>Candidatus Polarisedimenticolaceae</taxon>
        <taxon>Candidatus Polarisedimenticola</taxon>
    </lineage>
</organism>
<dbReference type="EMBL" id="JACXWD010000020">
    <property type="protein sequence ID" value="MBD3868017.1"/>
    <property type="molecule type" value="Genomic_DNA"/>
</dbReference>
<dbReference type="PANTHER" id="PTHR44942:SF4">
    <property type="entry name" value="METHYLTRANSFERASE TYPE 11 DOMAIN-CONTAINING PROTEIN"/>
    <property type="match status" value="1"/>
</dbReference>
<dbReference type="Pfam" id="PF08241">
    <property type="entry name" value="Methyltransf_11"/>
    <property type="match status" value="1"/>
</dbReference>
<dbReference type="AlphaFoldDB" id="A0A8J6XSU8"/>
<comment type="caution">
    <text evidence="5">The sequence shown here is derived from an EMBL/GenBank/DDBJ whole genome shotgun (WGS) entry which is preliminary data.</text>
</comment>
<feature type="domain" description="Methyltransferase type 11" evidence="4">
    <location>
        <begin position="50"/>
        <end position="140"/>
    </location>
</feature>
<evidence type="ECO:0000313" key="5">
    <source>
        <dbReference type="EMBL" id="MBD3868017.1"/>
    </source>
</evidence>
<dbReference type="GO" id="GO:0008757">
    <property type="term" value="F:S-adenosylmethionine-dependent methyltransferase activity"/>
    <property type="evidence" value="ECO:0007669"/>
    <property type="project" value="InterPro"/>
</dbReference>
<evidence type="ECO:0000256" key="3">
    <source>
        <dbReference type="ARBA" id="ARBA00022679"/>
    </source>
</evidence>
<evidence type="ECO:0000256" key="1">
    <source>
        <dbReference type="ARBA" id="ARBA00008361"/>
    </source>
</evidence>
<reference evidence="5 6" key="1">
    <citation type="submission" date="2020-08" db="EMBL/GenBank/DDBJ databases">
        <title>Acidobacteriota in marine sediments use diverse sulfur dissimilation pathways.</title>
        <authorList>
            <person name="Wasmund K."/>
        </authorList>
    </citation>
    <scope>NUCLEOTIDE SEQUENCE [LARGE SCALE GENOMIC DNA]</scope>
    <source>
        <strain evidence="5">MAG AM4</strain>
    </source>
</reference>
<dbReference type="CDD" id="cd02440">
    <property type="entry name" value="AdoMet_MTases"/>
    <property type="match status" value="1"/>
</dbReference>
<evidence type="ECO:0000256" key="2">
    <source>
        <dbReference type="ARBA" id="ARBA00022603"/>
    </source>
</evidence>
<keyword evidence="3" id="KW-0808">Transferase</keyword>
<accession>A0A8J6XSU8</accession>
<sequence>MDRSKPPEDSAARFSSRVADYVRYRPSYPVRMVQDLVAERRLSAGQAVADVGSGTGLLSRLFLSAGCRVFGVEPNREMRLAGEAELAGSPGFTSIDGTAEATTLLPDSMNCVVAGQAFHWFDRDLARQEFGRVLVPGGGVALIWNDREYDSTRFLRGYEALLQEFGTDYGKVNHRNLQPDVFDRFFGAGNYEERSYTNKQRLDYPGLEGRLLSSSYTPAPDHPARSGMMERLRQLFQETEKDGLVEILYRTRVWVGTLNA</sequence>
<dbReference type="SUPFAM" id="SSF53335">
    <property type="entry name" value="S-adenosyl-L-methionine-dependent methyltransferases"/>
    <property type="match status" value="1"/>
</dbReference>
<dbReference type="GO" id="GO:0032259">
    <property type="term" value="P:methylation"/>
    <property type="evidence" value="ECO:0007669"/>
    <property type="project" value="UniProtKB-KW"/>
</dbReference>
<evidence type="ECO:0000259" key="4">
    <source>
        <dbReference type="Pfam" id="PF08241"/>
    </source>
</evidence>
<evidence type="ECO:0000313" key="6">
    <source>
        <dbReference type="Proteomes" id="UP000648239"/>
    </source>
</evidence>
<dbReference type="Proteomes" id="UP000648239">
    <property type="component" value="Unassembled WGS sequence"/>
</dbReference>
<dbReference type="InterPro" id="IPR013216">
    <property type="entry name" value="Methyltransf_11"/>
</dbReference>
<dbReference type="PANTHER" id="PTHR44942">
    <property type="entry name" value="METHYLTRANSF_11 DOMAIN-CONTAINING PROTEIN"/>
    <property type="match status" value="1"/>
</dbReference>
<gene>
    <name evidence="5" type="ORF">IFK94_07825</name>
</gene>
<dbReference type="InterPro" id="IPR029063">
    <property type="entry name" value="SAM-dependent_MTases_sf"/>
</dbReference>
<dbReference type="InterPro" id="IPR051052">
    <property type="entry name" value="Diverse_substrate_MTase"/>
</dbReference>
<name>A0A8J6XSU8_9BACT</name>